<dbReference type="PANTHER" id="PTHR24348">
    <property type="entry name" value="SERINE/THREONINE-PROTEIN KINASE UNC-51-RELATED"/>
    <property type="match status" value="1"/>
</dbReference>
<comment type="caution">
    <text evidence="6">The sequence shown here is derived from an EMBL/GenBank/DDBJ whole genome shotgun (WGS) entry which is preliminary data.</text>
</comment>
<dbReference type="GO" id="GO:0005524">
    <property type="term" value="F:ATP binding"/>
    <property type="evidence" value="ECO:0007669"/>
    <property type="project" value="UniProtKB-UniRule"/>
</dbReference>
<reference evidence="6" key="1">
    <citation type="submission" date="2016-09" db="EMBL/GenBank/DDBJ databases">
        <authorList>
            <person name="Hebert L."/>
            <person name="Moumen B."/>
        </authorList>
    </citation>
    <scope>NUCLEOTIDE SEQUENCE [LARGE SCALE GENOMIC DNA]</scope>
    <source>
        <strain evidence="6">OVI</strain>
    </source>
</reference>
<dbReference type="Gene3D" id="1.10.510.10">
    <property type="entry name" value="Transferase(Phosphotransferase) domain 1"/>
    <property type="match status" value="1"/>
</dbReference>
<dbReference type="RefSeq" id="XP_067082810.1">
    <property type="nucleotide sequence ID" value="XM_067226709.1"/>
</dbReference>
<accession>A0A1G4IIF9</accession>
<keyword evidence="1 3" id="KW-0547">Nucleotide-binding</keyword>
<feature type="region of interest" description="Disordered" evidence="4">
    <location>
        <begin position="682"/>
        <end position="701"/>
    </location>
</feature>
<evidence type="ECO:0000259" key="5">
    <source>
        <dbReference type="PROSITE" id="PS50011"/>
    </source>
</evidence>
<dbReference type="InterPro" id="IPR000719">
    <property type="entry name" value="Prot_kinase_dom"/>
</dbReference>
<protein>
    <submittedName>
        <fullName evidence="6">Protein kinase, putative</fullName>
    </submittedName>
</protein>
<keyword evidence="6" id="KW-0808">Transferase</keyword>
<feature type="domain" description="Protein kinase" evidence="5">
    <location>
        <begin position="212"/>
        <end position="515"/>
    </location>
</feature>
<dbReference type="Proteomes" id="UP000195570">
    <property type="component" value="Unassembled WGS sequence"/>
</dbReference>
<keyword evidence="2 3" id="KW-0067">ATP-binding</keyword>
<dbReference type="GO" id="GO:0004674">
    <property type="term" value="F:protein serine/threonine kinase activity"/>
    <property type="evidence" value="ECO:0007669"/>
    <property type="project" value="InterPro"/>
</dbReference>
<sequence length="846" mass="93576">MRSCCSCGKACCCPERVEDRAEEILKGYVDCFGIDDYRNVQRMAELSGLLSHCSQVDWSNVAGSVSIGLIFRGKHVEDDCDVVVSVLKRPANKKDELSRYVQKEVGVLAINFPNIIRVVDYFSVIEGEWAYSMALLKWLGGDGIVEFFTQSVLGKGRASDVERDDIELRRHPTVDAARIMQGNVEGDYFDSKWRPSTPVREGNTCVVGDYEMYMDESLGKGQFGEVYRGKHIKEGYHVAMKIIKAPAKKRDETPDEISIMDLLGCPGHPNVVKAYGTYETIDDKNEPSYVLVLELCEGGDLKEYLAKHDPLSEAQARRIMRQLVDCLCFLRERGVMHRDLKPANILLTSCNIDEAVVKVADWGMAKVNSRKGSALEATEGEEMFESAVGTMAYMAPERLNFDSYDYQAEVWALGVIMYELLFARHPYIYPKATVCSADALLGAIARAEQLDMTNRAPSASTSTTDGAGGELSQQEGGYVNRRRLSPSCYELLRQMLHSEAKKRCTIIDVKNHVWFTHEEPRSAPVLVRGGSPRSVLADALGSASGVTLAGQALAEYPSAVDNSVLPVENCEGGRNVLTTLEKRQTILALREYIHILQYNIVERERDPGRGLVLLSYGWDLLSAAVNTVFSECSNVAGDTGGAANATNGPNMSASSSLFHDSLDDLKQVEGYIQTAASQLKQSLQSNQGTQTTASSAADNEEGVTQHSFTLMTRGTSLDCLPSAKELMLRHAVDLIRWAASEQLLLTPDDKREKQRGVLEAELEPKKLQGKKLWEDAMAILRLLLQQVVVYSPTVTTRSIIADATMGGSVQVLNVPLVPLTHEEDRRTVQALLHKVEGLYRNLFVRV</sequence>
<evidence type="ECO:0000256" key="4">
    <source>
        <dbReference type="SAM" id="MobiDB-lite"/>
    </source>
</evidence>
<evidence type="ECO:0000313" key="6">
    <source>
        <dbReference type="EMBL" id="SCU72294.1"/>
    </source>
</evidence>
<name>A0A1G4IIF9_TRYEQ</name>
<dbReference type="SMART" id="SM00220">
    <property type="entry name" value="S_TKc"/>
    <property type="match status" value="1"/>
</dbReference>
<dbReference type="PROSITE" id="PS00108">
    <property type="entry name" value="PROTEIN_KINASE_ST"/>
    <property type="match status" value="1"/>
</dbReference>
<dbReference type="InterPro" id="IPR017441">
    <property type="entry name" value="Protein_kinase_ATP_BS"/>
</dbReference>
<dbReference type="InterPro" id="IPR011009">
    <property type="entry name" value="Kinase-like_dom_sf"/>
</dbReference>
<feature type="binding site" evidence="3">
    <location>
        <position position="248"/>
    </location>
    <ligand>
        <name>ATP</name>
        <dbReference type="ChEBI" id="CHEBI:30616"/>
    </ligand>
</feature>
<evidence type="ECO:0000256" key="3">
    <source>
        <dbReference type="PROSITE-ProRule" id="PRU10141"/>
    </source>
</evidence>
<dbReference type="InterPro" id="IPR008271">
    <property type="entry name" value="Ser/Thr_kinase_AS"/>
</dbReference>
<organism evidence="6 7">
    <name type="scientific">Trypanosoma equiperdum</name>
    <dbReference type="NCBI Taxonomy" id="5694"/>
    <lineage>
        <taxon>Eukaryota</taxon>
        <taxon>Discoba</taxon>
        <taxon>Euglenozoa</taxon>
        <taxon>Kinetoplastea</taxon>
        <taxon>Metakinetoplastina</taxon>
        <taxon>Trypanosomatida</taxon>
        <taxon>Trypanosomatidae</taxon>
        <taxon>Trypanosoma</taxon>
    </lineage>
</organism>
<feature type="region of interest" description="Disordered" evidence="4">
    <location>
        <begin position="454"/>
        <end position="475"/>
    </location>
</feature>
<evidence type="ECO:0000256" key="2">
    <source>
        <dbReference type="ARBA" id="ARBA00022840"/>
    </source>
</evidence>
<gene>
    <name evidence="6" type="ORF">TEOVI_000387000</name>
</gene>
<dbReference type="SUPFAM" id="SSF56112">
    <property type="entry name" value="Protein kinase-like (PK-like)"/>
    <property type="match status" value="1"/>
</dbReference>
<dbReference type="GeneID" id="92377810"/>
<dbReference type="GO" id="GO:0010506">
    <property type="term" value="P:regulation of autophagy"/>
    <property type="evidence" value="ECO:0007669"/>
    <property type="project" value="InterPro"/>
</dbReference>
<dbReference type="InterPro" id="IPR045269">
    <property type="entry name" value="Atg1-like"/>
</dbReference>
<dbReference type="PROSITE" id="PS00107">
    <property type="entry name" value="PROTEIN_KINASE_ATP"/>
    <property type="match status" value="1"/>
</dbReference>
<dbReference type="Pfam" id="PF00069">
    <property type="entry name" value="Pkinase"/>
    <property type="match status" value="1"/>
</dbReference>
<keyword evidence="7" id="KW-1185">Reference proteome</keyword>
<dbReference type="VEuPathDB" id="TriTrypDB:TEOVI_000387000"/>
<dbReference type="AlphaFoldDB" id="A0A1G4IIF9"/>
<dbReference type="PROSITE" id="PS50011">
    <property type="entry name" value="PROTEIN_KINASE_DOM"/>
    <property type="match status" value="1"/>
</dbReference>
<dbReference type="EMBL" id="CZPT02001830">
    <property type="protein sequence ID" value="SCU72294.1"/>
    <property type="molecule type" value="Genomic_DNA"/>
</dbReference>
<dbReference type="PANTHER" id="PTHR24348:SF68">
    <property type="entry name" value="SERINE_THREONINE-PROTEIN KINASE ATG1C"/>
    <property type="match status" value="1"/>
</dbReference>
<evidence type="ECO:0000256" key="1">
    <source>
        <dbReference type="ARBA" id="ARBA00022741"/>
    </source>
</evidence>
<proteinExistence type="predicted"/>
<dbReference type="GO" id="GO:0005737">
    <property type="term" value="C:cytoplasm"/>
    <property type="evidence" value="ECO:0007669"/>
    <property type="project" value="TreeGrafter"/>
</dbReference>
<keyword evidence="6" id="KW-0418">Kinase</keyword>
<evidence type="ECO:0000313" key="7">
    <source>
        <dbReference type="Proteomes" id="UP000195570"/>
    </source>
</evidence>